<dbReference type="Pfam" id="PF02321">
    <property type="entry name" value="OEP"/>
    <property type="match status" value="2"/>
</dbReference>
<organism evidence="8 9">
    <name type="scientific">Leptospira hartskeerlii</name>
    <dbReference type="NCBI Taxonomy" id="2023177"/>
    <lineage>
        <taxon>Bacteria</taxon>
        <taxon>Pseudomonadati</taxon>
        <taxon>Spirochaetota</taxon>
        <taxon>Spirochaetia</taxon>
        <taxon>Leptospirales</taxon>
        <taxon>Leptospiraceae</taxon>
        <taxon>Leptospira</taxon>
    </lineage>
</organism>
<evidence type="ECO:0000256" key="1">
    <source>
        <dbReference type="ARBA" id="ARBA00004442"/>
    </source>
</evidence>
<dbReference type="InterPro" id="IPR003423">
    <property type="entry name" value="OMP_efflux"/>
</dbReference>
<dbReference type="GO" id="GO:0015562">
    <property type="term" value="F:efflux transmembrane transporter activity"/>
    <property type="evidence" value="ECO:0007669"/>
    <property type="project" value="InterPro"/>
</dbReference>
<keyword evidence="7" id="KW-0998">Cell outer membrane</keyword>
<keyword evidence="4" id="KW-1134">Transmembrane beta strand</keyword>
<dbReference type="InterPro" id="IPR051906">
    <property type="entry name" value="TolC-like"/>
</dbReference>
<dbReference type="GO" id="GO:0015288">
    <property type="term" value="F:porin activity"/>
    <property type="evidence" value="ECO:0007669"/>
    <property type="project" value="TreeGrafter"/>
</dbReference>
<evidence type="ECO:0000313" key="9">
    <source>
        <dbReference type="Proteomes" id="UP000232196"/>
    </source>
</evidence>
<dbReference type="Proteomes" id="UP000232196">
    <property type="component" value="Unassembled WGS sequence"/>
</dbReference>
<evidence type="ECO:0000256" key="7">
    <source>
        <dbReference type="ARBA" id="ARBA00023237"/>
    </source>
</evidence>
<dbReference type="GO" id="GO:0009279">
    <property type="term" value="C:cell outer membrane"/>
    <property type="evidence" value="ECO:0007669"/>
    <property type="project" value="UniProtKB-SubCell"/>
</dbReference>
<reference evidence="8 9" key="1">
    <citation type="submission" date="2017-07" db="EMBL/GenBank/DDBJ databases">
        <title>Leptospira spp. isolated from tropical soils.</title>
        <authorList>
            <person name="Thibeaux R."/>
            <person name="Iraola G."/>
            <person name="Ferres I."/>
            <person name="Bierque E."/>
            <person name="Girault D."/>
            <person name="Soupe-Gilbert M.-E."/>
            <person name="Picardeau M."/>
            <person name="Goarant C."/>
        </authorList>
    </citation>
    <scope>NUCLEOTIDE SEQUENCE [LARGE SCALE GENOMIC DNA]</scope>
    <source>
        <strain evidence="8 9">MCA1-C-A1</strain>
    </source>
</reference>
<accession>A0A2M9XE29</accession>
<comment type="subcellular location">
    <subcellularLocation>
        <location evidence="1">Cell outer membrane</location>
    </subcellularLocation>
</comment>
<dbReference type="OrthoDB" id="345107at2"/>
<keyword evidence="3" id="KW-0813">Transport</keyword>
<sequence length="491" mass="54740">MKYVDTLKNYKKLIFSILACLFFWECASTPEVKVADGVVEESLKNITGITTQDVEKTIAKETFSLDDLYILAVERTERIALKNEATEQALAQKDKAFAGFMPTLSYVFNKFYSVPGHTQQPSIVDNYKTYKAIQSGDPLSLLPSSTSGSNLPPTVGAGSRLLLSIPISAGLSSYQDYRASKSLAEQRRLEAKHEAGRMYLEIAQAYFNFLQLEESVKISQEAYELNQDSLQERKRMYAVGRIMRSDLLNSETSLSNAEAVLADAKFQLEQVRITLATMVGYEKPISVAGFKAELEPLPTGMEPEEYLAKRYDVLSAFQSVKVADAQKDKAWVGFAPTIALNNYYSFPYPGQTHSKDITAQLQITMPLTPFSQMADLKAADSAKKQAKLTASQTRRIATQEIRNAFESFKNSQKILAIYQKAFVSAQETSQSQASGYRSGRNSRIEAIASRISMLNAEITYRKMLHQHSLNRIALGVAIGEIPHLPGEKKEE</sequence>
<dbReference type="AlphaFoldDB" id="A0A2M9XE29"/>
<evidence type="ECO:0000256" key="3">
    <source>
        <dbReference type="ARBA" id="ARBA00022448"/>
    </source>
</evidence>
<evidence type="ECO:0000256" key="5">
    <source>
        <dbReference type="ARBA" id="ARBA00022692"/>
    </source>
</evidence>
<dbReference type="RefSeq" id="WP_100706590.1">
    <property type="nucleotide sequence ID" value="NZ_NPDL01000001.1"/>
</dbReference>
<evidence type="ECO:0000256" key="2">
    <source>
        <dbReference type="ARBA" id="ARBA00007613"/>
    </source>
</evidence>
<proteinExistence type="inferred from homology"/>
<name>A0A2M9XE29_9LEPT</name>
<comment type="caution">
    <text evidence="8">The sequence shown here is derived from an EMBL/GenBank/DDBJ whole genome shotgun (WGS) entry which is preliminary data.</text>
</comment>
<evidence type="ECO:0000256" key="4">
    <source>
        <dbReference type="ARBA" id="ARBA00022452"/>
    </source>
</evidence>
<dbReference type="SUPFAM" id="SSF56954">
    <property type="entry name" value="Outer membrane efflux proteins (OEP)"/>
    <property type="match status" value="1"/>
</dbReference>
<protein>
    <submittedName>
        <fullName evidence="8">Channel protein TolC</fullName>
    </submittedName>
</protein>
<dbReference type="GO" id="GO:1990281">
    <property type="term" value="C:efflux pump complex"/>
    <property type="evidence" value="ECO:0007669"/>
    <property type="project" value="TreeGrafter"/>
</dbReference>
<keyword evidence="5" id="KW-0812">Transmembrane</keyword>
<keyword evidence="9" id="KW-1185">Reference proteome</keyword>
<dbReference type="EMBL" id="NPDN01000004">
    <property type="protein sequence ID" value="PJZ25955.1"/>
    <property type="molecule type" value="Genomic_DNA"/>
</dbReference>
<dbReference type="PANTHER" id="PTHR30026">
    <property type="entry name" value="OUTER MEMBRANE PROTEIN TOLC"/>
    <property type="match status" value="1"/>
</dbReference>
<keyword evidence="6" id="KW-0472">Membrane</keyword>
<gene>
    <name evidence="8" type="ORF">CH357_08995</name>
</gene>
<comment type="similarity">
    <text evidence="2">Belongs to the outer membrane factor (OMF) (TC 1.B.17) family.</text>
</comment>
<evidence type="ECO:0000313" key="8">
    <source>
        <dbReference type="EMBL" id="PJZ25955.1"/>
    </source>
</evidence>
<evidence type="ECO:0000256" key="6">
    <source>
        <dbReference type="ARBA" id="ARBA00023136"/>
    </source>
</evidence>
<dbReference type="Gene3D" id="1.20.1600.10">
    <property type="entry name" value="Outer membrane efflux proteins (OEP)"/>
    <property type="match status" value="1"/>
</dbReference>
<dbReference type="PANTHER" id="PTHR30026:SF20">
    <property type="entry name" value="OUTER MEMBRANE PROTEIN TOLC"/>
    <property type="match status" value="1"/>
</dbReference>